<dbReference type="EMBL" id="JANTQA010000029">
    <property type="protein sequence ID" value="KAJ3441329.1"/>
    <property type="molecule type" value="Genomic_DNA"/>
</dbReference>
<dbReference type="Gene3D" id="2.30.30.30">
    <property type="match status" value="1"/>
</dbReference>
<comment type="PTM">
    <text evidence="4">eIF-5A seems to be the only eukaryotic protein to have a hypusine residue which is a post-translational modification of a lysine by the addition of a butylamino group.</text>
</comment>
<dbReference type="Pfam" id="PF21485">
    <property type="entry name" value="IF5A-like_N"/>
    <property type="match status" value="1"/>
</dbReference>
<reference evidence="6" key="1">
    <citation type="submission" date="2022-08" db="EMBL/GenBank/DDBJ databases">
        <title>Novel sulphate-reducing endosymbionts in the free-living metamonad Anaeramoeba.</title>
        <authorList>
            <person name="Jerlstrom-Hultqvist J."/>
            <person name="Cepicka I."/>
            <person name="Gallot-Lavallee L."/>
            <person name="Salas-Leiva D."/>
            <person name="Curtis B.A."/>
            <person name="Zahonova K."/>
            <person name="Pipaliya S."/>
            <person name="Dacks J."/>
            <person name="Roger A.J."/>
        </authorList>
    </citation>
    <scope>NUCLEOTIDE SEQUENCE</scope>
    <source>
        <strain evidence="6">Busselton2</strain>
    </source>
</reference>
<dbReference type="InterPro" id="IPR001884">
    <property type="entry name" value="IF5A-like"/>
</dbReference>
<dbReference type="GO" id="GO:0045901">
    <property type="term" value="P:positive regulation of translational elongation"/>
    <property type="evidence" value="ECO:0007669"/>
    <property type="project" value="UniProtKB-UniRule"/>
</dbReference>
<dbReference type="InterPro" id="IPR008991">
    <property type="entry name" value="Translation_prot_SH3-like_sf"/>
</dbReference>
<evidence type="ECO:0000313" key="6">
    <source>
        <dbReference type="EMBL" id="KAJ3441329.1"/>
    </source>
</evidence>
<dbReference type="PANTHER" id="PTHR11673">
    <property type="entry name" value="TRANSLATION INITIATION FACTOR 5A FAMILY MEMBER"/>
    <property type="match status" value="1"/>
</dbReference>
<evidence type="ECO:0000256" key="4">
    <source>
        <dbReference type="RuleBase" id="RU362005"/>
    </source>
</evidence>
<name>A0AAV7ZHA8_9EUKA</name>
<evidence type="ECO:0000256" key="1">
    <source>
        <dbReference type="ARBA" id="ARBA00006016"/>
    </source>
</evidence>
<keyword evidence="3 4" id="KW-0385">Hypusine</keyword>
<comment type="function">
    <text evidence="4">Translation factor that promotes translation elongation and termination, particularly upon ribosome stalling at specific amino acid sequence contexts. Binds between the exit (E) and peptidyl (P) site of the ribosome and promotes rescue of stalled ribosome: specifically required for efficient translation of polyproline-containing peptides as well as other motifs that stall the ribosome. Acts as ribosome quality control (RQC) cofactor by joining the RQC complex to facilitate peptidyl transfer during CAT tailing step.</text>
</comment>
<sequence>MTSVPKQASAFRKGGHIILKDHVCKIVKMKTHKTGKHGHAKINFTGLDIFTNNKYEELQSATHSMQEPEVNKDEYDVIDIQEEFVSLANLEGESLELQIPKNEIGDNLQKGFEDEKIMIAIVTSAMGQTKITQFKEEK</sequence>
<organism evidence="6 7">
    <name type="scientific">Anaeramoeba flamelloides</name>
    <dbReference type="NCBI Taxonomy" id="1746091"/>
    <lineage>
        <taxon>Eukaryota</taxon>
        <taxon>Metamonada</taxon>
        <taxon>Anaeramoebidae</taxon>
        <taxon>Anaeramoeba</taxon>
    </lineage>
</organism>
<dbReference type="SUPFAM" id="SSF50104">
    <property type="entry name" value="Translation proteins SH3-like domain"/>
    <property type="match status" value="1"/>
</dbReference>
<keyword evidence="6" id="KW-0396">Initiation factor</keyword>
<evidence type="ECO:0000256" key="3">
    <source>
        <dbReference type="ARBA" id="ARBA00023071"/>
    </source>
</evidence>
<dbReference type="InterPro" id="IPR014722">
    <property type="entry name" value="Rib_uL2_dom2"/>
</dbReference>
<dbReference type="NCBIfam" id="TIGR00037">
    <property type="entry name" value="eIF_5A"/>
    <property type="match status" value="1"/>
</dbReference>
<dbReference type="Proteomes" id="UP001146793">
    <property type="component" value="Unassembled WGS sequence"/>
</dbReference>
<dbReference type="InterPro" id="IPR012340">
    <property type="entry name" value="NA-bd_OB-fold"/>
</dbReference>
<proteinExistence type="inferred from homology"/>
<dbReference type="PROSITE" id="PS00302">
    <property type="entry name" value="IF5A_HYPUSINE"/>
    <property type="match status" value="1"/>
</dbReference>
<dbReference type="InterPro" id="IPR048670">
    <property type="entry name" value="IF5A-like_N"/>
</dbReference>
<evidence type="ECO:0000313" key="7">
    <source>
        <dbReference type="Proteomes" id="UP001146793"/>
    </source>
</evidence>
<gene>
    <name evidence="6" type="ORF">M0812_13337</name>
</gene>
<comment type="similarity">
    <text evidence="1 4">Belongs to the eIF-5A family.</text>
</comment>
<dbReference type="SUPFAM" id="SSF50249">
    <property type="entry name" value="Nucleic acid-binding proteins"/>
    <property type="match status" value="1"/>
</dbReference>
<evidence type="ECO:0000259" key="5">
    <source>
        <dbReference type="SMART" id="SM01376"/>
    </source>
</evidence>
<dbReference type="AlphaFoldDB" id="A0AAV7ZHA8"/>
<dbReference type="Gene3D" id="2.40.50.140">
    <property type="entry name" value="Nucleic acid-binding proteins"/>
    <property type="match status" value="1"/>
</dbReference>
<dbReference type="Pfam" id="PF01287">
    <property type="entry name" value="eIF-5a"/>
    <property type="match status" value="1"/>
</dbReference>
<keyword evidence="2 4" id="KW-0648">Protein biosynthesis</keyword>
<dbReference type="GO" id="GO:0045905">
    <property type="term" value="P:positive regulation of translational termination"/>
    <property type="evidence" value="ECO:0007669"/>
    <property type="project" value="UniProtKB-UniRule"/>
</dbReference>
<dbReference type="SMART" id="SM01376">
    <property type="entry name" value="eIF-5a"/>
    <property type="match status" value="1"/>
</dbReference>
<dbReference type="GO" id="GO:0003723">
    <property type="term" value="F:RNA binding"/>
    <property type="evidence" value="ECO:0007669"/>
    <property type="project" value="InterPro"/>
</dbReference>
<dbReference type="InterPro" id="IPR020189">
    <property type="entry name" value="IF5A_C"/>
</dbReference>
<comment type="caution">
    <text evidence="6">The sequence shown here is derived from an EMBL/GenBank/DDBJ whole genome shotgun (WGS) entry which is preliminary data.</text>
</comment>
<dbReference type="GO" id="GO:0043022">
    <property type="term" value="F:ribosome binding"/>
    <property type="evidence" value="ECO:0007669"/>
    <property type="project" value="UniProtKB-UniRule"/>
</dbReference>
<dbReference type="PIRSF" id="PIRSF003025">
    <property type="entry name" value="eIF5A"/>
    <property type="match status" value="1"/>
</dbReference>
<evidence type="ECO:0000256" key="2">
    <source>
        <dbReference type="ARBA" id="ARBA00022917"/>
    </source>
</evidence>
<dbReference type="GO" id="GO:0003746">
    <property type="term" value="F:translation elongation factor activity"/>
    <property type="evidence" value="ECO:0007669"/>
    <property type="project" value="UniProtKB-UniRule"/>
</dbReference>
<dbReference type="GO" id="GO:0003743">
    <property type="term" value="F:translation initiation factor activity"/>
    <property type="evidence" value="ECO:0007669"/>
    <property type="project" value="UniProtKB-KW"/>
</dbReference>
<dbReference type="InterPro" id="IPR019769">
    <property type="entry name" value="Trans_elong_IF5A_hypusine_site"/>
</dbReference>
<protein>
    <recommendedName>
        <fullName evidence="4">Eukaryotic translation initiation factor 5A</fullName>
        <shortName evidence="4">eIF-5A</shortName>
    </recommendedName>
</protein>
<accession>A0AAV7ZHA8</accession>
<feature type="domain" description="Translation initiation factor 5A C-terminal" evidence="5">
    <location>
        <begin position="69"/>
        <end position="135"/>
    </location>
</feature>